<keyword evidence="9 10" id="KW-0472">Membrane</keyword>
<dbReference type="OMA" id="YWWGYES"/>
<evidence type="ECO:0000256" key="5">
    <source>
        <dbReference type="ARBA" id="ARBA00022737"/>
    </source>
</evidence>
<keyword evidence="5" id="KW-0677">Repeat</keyword>
<feature type="transmembrane region" description="Helical" evidence="12">
    <location>
        <begin position="171"/>
        <end position="193"/>
    </location>
</feature>
<dbReference type="PANTHER" id="PTHR45760">
    <property type="entry name" value="FI19922P1-RELATED"/>
    <property type="match status" value="1"/>
</dbReference>
<feature type="transmembrane region" description="Helical" evidence="12">
    <location>
        <begin position="71"/>
        <end position="90"/>
    </location>
</feature>
<evidence type="ECO:0000256" key="6">
    <source>
        <dbReference type="ARBA" id="ARBA00022792"/>
    </source>
</evidence>
<keyword evidence="6" id="KW-0999">Mitochondrion inner membrane</keyword>
<evidence type="ECO:0000256" key="7">
    <source>
        <dbReference type="ARBA" id="ARBA00022989"/>
    </source>
</evidence>
<reference evidence="15" key="1">
    <citation type="submission" date="2017-02" db="UniProtKB">
        <authorList>
            <consortium name="WormBaseParasite"/>
        </authorList>
    </citation>
    <scope>IDENTIFICATION</scope>
</reference>
<evidence type="ECO:0000256" key="4">
    <source>
        <dbReference type="ARBA" id="ARBA00022692"/>
    </source>
</evidence>
<dbReference type="Proteomes" id="UP000271162">
    <property type="component" value="Unassembled WGS sequence"/>
</dbReference>
<dbReference type="PANTHER" id="PTHR45760:SF2">
    <property type="entry name" value="FI19922P1-RELATED"/>
    <property type="match status" value="1"/>
</dbReference>
<evidence type="ECO:0000256" key="12">
    <source>
        <dbReference type="SAM" id="Phobius"/>
    </source>
</evidence>
<evidence type="ECO:0000313" key="13">
    <source>
        <dbReference type="EMBL" id="VDL63710.1"/>
    </source>
</evidence>
<sequence>MDVVKIRLQQQHHPFPKGQCFYYYNGLMEHVCTPCENNRPCAWYQRPGNFSGTVLLIRSGRLRHSFSMERVVSHAVLMAVPATVFYYSLYDTLLLKISKLRLCCRRTLSPQRYCPPDWSAAMLAGTVARAVAVTIVSPLEMIRTKMQSEQLNYKDIGRALRVTTLTHGIPGFYLGLLPTLLRDIPFSAIYWAFYDTLKNRLMTWKNMKETSFSLSFASGAMAGSFAAVITTPFDVIKTHLQIKLGDGSAAVRVPIAATVREIINKVRLRIFNFSVNYKYWSFSGVVPRVAKVAPACAVMIGSYEYFKVYFERVNASRRNNVPHPHV</sequence>
<proteinExistence type="inferred from homology"/>
<evidence type="ECO:0000256" key="2">
    <source>
        <dbReference type="ARBA" id="ARBA00006375"/>
    </source>
</evidence>
<evidence type="ECO:0000256" key="3">
    <source>
        <dbReference type="ARBA" id="ARBA00022448"/>
    </source>
</evidence>
<evidence type="ECO:0000313" key="14">
    <source>
        <dbReference type="Proteomes" id="UP000271162"/>
    </source>
</evidence>
<comment type="subcellular location">
    <subcellularLocation>
        <location evidence="1">Mitochondrion inner membrane</location>
        <topology evidence="1">Multi-pass membrane protein</topology>
    </subcellularLocation>
</comment>
<dbReference type="EMBL" id="UYSL01000406">
    <property type="protein sequence ID" value="VDL63710.1"/>
    <property type="molecule type" value="Genomic_DNA"/>
</dbReference>
<keyword evidence="7 12" id="KW-1133">Transmembrane helix</keyword>
<dbReference type="Gene3D" id="1.50.40.10">
    <property type="entry name" value="Mitochondrial carrier domain"/>
    <property type="match status" value="1"/>
</dbReference>
<dbReference type="PRINTS" id="PR00926">
    <property type="entry name" value="MITOCARRIER"/>
</dbReference>
<keyword evidence="14" id="KW-1185">Reference proteome</keyword>
<protein>
    <submittedName>
        <fullName evidence="15">Uncharacterized mitochondrial carrier (inferred by orthology to a C. elegans protein)</fullName>
    </submittedName>
</protein>
<evidence type="ECO:0000256" key="11">
    <source>
        <dbReference type="RuleBase" id="RU000488"/>
    </source>
</evidence>
<feature type="transmembrane region" description="Helical" evidence="12">
    <location>
        <begin position="213"/>
        <end position="233"/>
    </location>
</feature>
<dbReference type="PROSITE" id="PS50920">
    <property type="entry name" value="SOLCAR"/>
    <property type="match status" value="2"/>
</dbReference>
<accession>A0A0N4XDZ3</accession>
<keyword evidence="3 11" id="KW-0813">Transport</keyword>
<evidence type="ECO:0000256" key="9">
    <source>
        <dbReference type="ARBA" id="ARBA00023136"/>
    </source>
</evidence>
<dbReference type="Pfam" id="PF00153">
    <property type="entry name" value="Mito_carr"/>
    <property type="match status" value="2"/>
</dbReference>
<comment type="similarity">
    <text evidence="2 11">Belongs to the mitochondrial carrier (TC 2.A.29) family.</text>
</comment>
<evidence type="ECO:0000313" key="15">
    <source>
        <dbReference type="WBParaSite" id="NBR_0000074501-mRNA-1"/>
    </source>
</evidence>
<dbReference type="InterPro" id="IPR023395">
    <property type="entry name" value="MCP_dom_sf"/>
</dbReference>
<dbReference type="GO" id="GO:0005743">
    <property type="term" value="C:mitochondrial inner membrane"/>
    <property type="evidence" value="ECO:0007669"/>
    <property type="project" value="UniProtKB-SubCell"/>
</dbReference>
<dbReference type="InterPro" id="IPR002067">
    <property type="entry name" value="MCP"/>
</dbReference>
<gene>
    <name evidence="13" type="ORF">NBR_LOCUS746</name>
</gene>
<dbReference type="AlphaFoldDB" id="A0A0N4XDZ3"/>
<dbReference type="WBParaSite" id="NBR_0000074501-mRNA-1">
    <property type="protein sequence ID" value="NBR_0000074501-mRNA-1"/>
    <property type="gene ID" value="NBR_0000074501"/>
</dbReference>
<dbReference type="SUPFAM" id="SSF103506">
    <property type="entry name" value="Mitochondrial carrier"/>
    <property type="match status" value="1"/>
</dbReference>
<feature type="repeat" description="Solcar" evidence="10">
    <location>
        <begin position="116"/>
        <end position="200"/>
    </location>
</feature>
<evidence type="ECO:0000256" key="8">
    <source>
        <dbReference type="ARBA" id="ARBA00023128"/>
    </source>
</evidence>
<dbReference type="STRING" id="27835.A0A0N4XDZ3"/>
<dbReference type="InterPro" id="IPR018108">
    <property type="entry name" value="MCP_transmembrane"/>
</dbReference>
<feature type="repeat" description="Solcar" evidence="10">
    <location>
        <begin position="210"/>
        <end position="309"/>
    </location>
</feature>
<evidence type="ECO:0000256" key="10">
    <source>
        <dbReference type="PROSITE-ProRule" id="PRU00282"/>
    </source>
</evidence>
<organism evidence="15">
    <name type="scientific">Nippostrongylus brasiliensis</name>
    <name type="common">Rat hookworm</name>
    <dbReference type="NCBI Taxonomy" id="27835"/>
    <lineage>
        <taxon>Eukaryota</taxon>
        <taxon>Metazoa</taxon>
        <taxon>Ecdysozoa</taxon>
        <taxon>Nematoda</taxon>
        <taxon>Chromadorea</taxon>
        <taxon>Rhabditida</taxon>
        <taxon>Rhabditina</taxon>
        <taxon>Rhabditomorpha</taxon>
        <taxon>Strongyloidea</taxon>
        <taxon>Heligmosomidae</taxon>
        <taxon>Nippostrongylus</taxon>
    </lineage>
</organism>
<dbReference type="GO" id="GO:1990542">
    <property type="term" value="P:mitochondrial transmembrane transport"/>
    <property type="evidence" value="ECO:0007669"/>
    <property type="project" value="InterPro"/>
</dbReference>
<dbReference type="InterPro" id="IPR045315">
    <property type="entry name" value="Mtm1-like"/>
</dbReference>
<reference evidence="13 14" key="2">
    <citation type="submission" date="2018-11" db="EMBL/GenBank/DDBJ databases">
        <authorList>
            <consortium name="Pathogen Informatics"/>
        </authorList>
    </citation>
    <scope>NUCLEOTIDE SEQUENCE [LARGE SCALE GENOMIC DNA]</scope>
</reference>
<name>A0A0N4XDZ3_NIPBR</name>
<evidence type="ECO:0000256" key="1">
    <source>
        <dbReference type="ARBA" id="ARBA00004448"/>
    </source>
</evidence>
<keyword evidence="8" id="KW-0496">Mitochondrion</keyword>
<keyword evidence="4 10" id="KW-0812">Transmembrane</keyword>